<dbReference type="AlphaFoldDB" id="A0A0F9JIC8"/>
<name>A0A0F9JIC8_9ZZZZ</name>
<sequence>MTVSDVSYTMSLTRQVLEKNRLKNQYQLLNFYCNWCLHPELTKSLHCYWILEQIADALVVYADQNPNDFTKRISEIISFKNLKQEINALYKEKRIPRFLFKIPENWHRFIMLLILIVKEKPIKFPDKIKNQKIKGIYNSIKSKIDKINIDMPMCFWFSEVSSDPWKGSGFPISSDKIFVWNFIILKGQGKVVISSPIIY</sequence>
<accession>A0A0F9JIC8</accession>
<protein>
    <submittedName>
        <fullName evidence="1">Uncharacterized protein</fullName>
    </submittedName>
</protein>
<organism evidence="1">
    <name type="scientific">marine sediment metagenome</name>
    <dbReference type="NCBI Taxonomy" id="412755"/>
    <lineage>
        <taxon>unclassified sequences</taxon>
        <taxon>metagenomes</taxon>
        <taxon>ecological metagenomes</taxon>
    </lineage>
</organism>
<comment type="caution">
    <text evidence="1">The sequence shown here is derived from an EMBL/GenBank/DDBJ whole genome shotgun (WGS) entry which is preliminary data.</text>
</comment>
<reference evidence="1" key="1">
    <citation type="journal article" date="2015" name="Nature">
        <title>Complex archaea that bridge the gap between prokaryotes and eukaryotes.</title>
        <authorList>
            <person name="Spang A."/>
            <person name="Saw J.H."/>
            <person name="Jorgensen S.L."/>
            <person name="Zaremba-Niedzwiedzka K."/>
            <person name="Martijn J."/>
            <person name="Lind A.E."/>
            <person name="van Eijk R."/>
            <person name="Schleper C."/>
            <person name="Guy L."/>
            <person name="Ettema T.J."/>
        </authorList>
    </citation>
    <scope>NUCLEOTIDE SEQUENCE</scope>
</reference>
<dbReference type="EMBL" id="LAZR01010010">
    <property type="protein sequence ID" value="KKM69313.1"/>
    <property type="molecule type" value="Genomic_DNA"/>
</dbReference>
<proteinExistence type="predicted"/>
<gene>
    <name evidence="1" type="ORF">LCGC14_1452060</name>
</gene>
<evidence type="ECO:0000313" key="1">
    <source>
        <dbReference type="EMBL" id="KKM69313.1"/>
    </source>
</evidence>